<evidence type="ECO:0000313" key="2">
    <source>
        <dbReference type="EMBL" id="KPL84170.1"/>
    </source>
</evidence>
<feature type="region of interest" description="Disordered" evidence="1">
    <location>
        <begin position="243"/>
        <end position="267"/>
    </location>
</feature>
<evidence type="ECO:0000256" key="1">
    <source>
        <dbReference type="SAM" id="MobiDB-lite"/>
    </source>
</evidence>
<organism evidence="2 3">
    <name type="scientific">Thermanaerothrix daxensis</name>
    <dbReference type="NCBI Taxonomy" id="869279"/>
    <lineage>
        <taxon>Bacteria</taxon>
        <taxon>Bacillati</taxon>
        <taxon>Chloroflexota</taxon>
        <taxon>Anaerolineae</taxon>
        <taxon>Anaerolineales</taxon>
        <taxon>Anaerolineaceae</taxon>
        <taxon>Thermanaerothrix</taxon>
    </lineage>
</organism>
<dbReference type="OrthoDB" id="153937at2"/>
<dbReference type="AlphaFoldDB" id="A0A0N8GQN2"/>
<feature type="compositionally biased region" description="Basic and acidic residues" evidence="1">
    <location>
        <begin position="243"/>
        <end position="262"/>
    </location>
</feature>
<dbReference type="EMBL" id="LGKO01000002">
    <property type="protein sequence ID" value="KPL84170.1"/>
    <property type="molecule type" value="Genomic_DNA"/>
</dbReference>
<proteinExistence type="predicted"/>
<gene>
    <name evidence="2" type="ORF">SE15_03120</name>
</gene>
<dbReference type="RefSeq" id="WP_054520632.1">
    <property type="nucleotide sequence ID" value="NZ_LGKO01000002.1"/>
</dbReference>
<sequence>MNPETNPHDDFGPILDGVSIPDTIILPPEVVQLLPWMSLAELKVVIAAIARLMQVGAGEPITLSEFQQMTGLDRKSVLSGIERAMRRGLLIRYEITGYRGHIMHVYELKPRFIGGKTPDFIGGIFPPIAPIKAKQSKDDVVVNLDSESTTSFALLNLSAGAKNSQKTPENASKNGLFLRLRKIGIYTKTAQFLLEHYPAERIEKFLEIYPLAVRVGRADGVGWLVKAISDPTWDPDLEREDLEQRQAQRDGDSEQHEPELRANNKHPLPKRVLDALREIGWNGSTAELEGYYRTNRRQFNAWLAWAKQQPREYAAARLLNGLRSGMNAPKTQGDGDPHRYLEGPYGEFIQH</sequence>
<dbReference type="Proteomes" id="UP000050544">
    <property type="component" value="Unassembled WGS sequence"/>
</dbReference>
<protein>
    <recommendedName>
        <fullName evidence="4">Bacteriophage lambda Replication protein O N-terminal domain-containing protein</fullName>
    </recommendedName>
</protein>
<dbReference type="STRING" id="869279.SE15_03120"/>
<accession>A0A0N8GQN2</accession>
<reference evidence="2 3" key="1">
    <citation type="submission" date="2015-07" db="EMBL/GenBank/DDBJ databases">
        <title>Whole genome sequence of Thermanaerothrix daxensis DSM 23592.</title>
        <authorList>
            <person name="Hemp J."/>
            <person name="Ward L.M."/>
            <person name="Pace L.A."/>
            <person name="Fischer W.W."/>
        </authorList>
    </citation>
    <scope>NUCLEOTIDE SEQUENCE [LARGE SCALE GENOMIC DNA]</scope>
    <source>
        <strain evidence="2 3">GNS-1</strain>
    </source>
</reference>
<evidence type="ECO:0008006" key="4">
    <source>
        <dbReference type="Google" id="ProtNLM"/>
    </source>
</evidence>
<evidence type="ECO:0000313" key="3">
    <source>
        <dbReference type="Proteomes" id="UP000050544"/>
    </source>
</evidence>
<comment type="caution">
    <text evidence="2">The sequence shown here is derived from an EMBL/GenBank/DDBJ whole genome shotgun (WGS) entry which is preliminary data.</text>
</comment>
<name>A0A0N8GQN2_9CHLR</name>
<keyword evidence="3" id="KW-1185">Reference proteome</keyword>